<organism evidence="10 11">
    <name type="scientific">Paenibacillus sambharensis</name>
    <dbReference type="NCBI Taxonomy" id="1803190"/>
    <lineage>
        <taxon>Bacteria</taxon>
        <taxon>Bacillati</taxon>
        <taxon>Bacillota</taxon>
        <taxon>Bacilli</taxon>
        <taxon>Bacillales</taxon>
        <taxon>Paenibacillaceae</taxon>
        <taxon>Paenibacillus</taxon>
    </lineage>
</organism>
<keyword evidence="4" id="KW-0063">Aspartyl esterase</keyword>
<dbReference type="AlphaFoldDB" id="A0A2W1LF86"/>
<dbReference type="EMBL" id="QKRB01000060">
    <property type="protein sequence ID" value="PZD93064.1"/>
    <property type="molecule type" value="Genomic_DNA"/>
</dbReference>
<dbReference type="PROSITE" id="PS00503">
    <property type="entry name" value="PECTINESTERASE_2"/>
    <property type="match status" value="1"/>
</dbReference>
<evidence type="ECO:0000259" key="9">
    <source>
        <dbReference type="PROSITE" id="PS51272"/>
    </source>
</evidence>
<dbReference type="InterPro" id="IPR012669">
    <property type="entry name" value="Pectate_lyase"/>
</dbReference>
<dbReference type="GO" id="GO:0016829">
    <property type="term" value="F:lyase activity"/>
    <property type="evidence" value="ECO:0007669"/>
    <property type="project" value="UniProtKB-KW"/>
</dbReference>
<dbReference type="GO" id="GO:0042545">
    <property type="term" value="P:cell wall modification"/>
    <property type="evidence" value="ECO:0007669"/>
    <property type="project" value="InterPro"/>
</dbReference>
<dbReference type="Pfam" id="PF01095">
    <property type="entry name" value="Pectinesterase"/>
    <property type="match status" value="1"/>
</dbReference>
<dbReference type="GO" id="GO:0030246">
    <property type="term" value="F:carbohydrate binding"/>
    <property type="evidence" value="ECO:0007669"/>
    <property type="project" value="InterPro"/>
</dbReference>
<dbReference type="PROSITE" id="PS51175">
    <property type="entry name" value="CBM6"/>
    <property type="match status" value="1"/>
</dbReference>
<dbReference type="Pfam" id="PF03422">
    <property type="entry name" value="CBM_6"/>
    <property type="match status" value="1"/>
</dbReference>
<dbReference type="InterPro" id="IPR000070">
    <property type="entry name" value="Pectinesterase_cat"/>
</dbReference>
<comment type="similarity">
    <text evidence="1">Belongs to the pectinesterase family.</text>
</comment>
<evidence type="ECO:0000256" key="2">
    <source>
        <dbReference type="ARBA" id="ARBA00022729"/>
    </source>
</evidence>
<dbReference type="GO" id="GO:0009279">
    <property type="term" value="C:cell outer membrane"/>
    <property type="evidence" value="ECO:0007669"/>
    <property type="project" value="TreeGrafter"/>
</dbReference>
<dbReference type="InterPro" id="IPR011050">
    <property type="entry name" value="Pectin_lyase_fold/virulence"/>
</dbReference>
<reference evidence="10 11" key="1">
    <citation type="submission" date="2018-06" db="EMBL/GenBank/DDBJ databases">
        <title>Paenibacillus imtechensis sp. nov.</title>
        <authorList>
            <person name="Pinnaka A.K."/>
            <person name="Singh H."/>
            <person name="Kaur M."/>
        </authorList>
    </citation>
    <scope>NUCLEOTIDE SEQUENCE [LARGE SCALE GENOMIC DNA]</scope>
    <source>
        <strain evidence="10 11">SMB1</strain>
    </source>
</reference>
<dbReference type="SUPFAM" id="SSF81853">
    <property type="entry name" value="Family 10 polysaccharide lyase"/>
    <property type="match status" value="1"/>
</dbReference>
<dbReference type="InterPro" id="IPR012334">
    <property type="entry name" value="Pectin_lyas_fold"/>
</dbReference>
<dbReference type="Pfam" id="PF09492">
    <property type="entry name" value="Pec_lyase"/>
    <property type="match status" value="1"/>
</dbReference>
<dbReference type="PROSITE" id="PS51272">
    <property type="entry name" value="SLH"/>
    <property type="match status" value="1"/>
</dbReference>
<evidence type="ECO:0000256" key="4">
    <source>
        <dbReference type="ARBA" id="ARBA00023085"/>
    </source>
</evidence>
<protein>
    <submittedName>
        <fullName evidence="10">Pectate lyase</fullName>
    </submittedName>
</protein>
<dbReference type="RefSeq" id="WP_111149706.1">
    <property type="nucleotide sequence ID" value="NZ_QKRB01000060.1"/>
</dbReference>
<accession>A0A2W1LF86</accession>
<evidence type="ECO:0000256" key="5">
    <source>
        <dbReference type="PROSITE-ProRule" id="PRU10040"/>
    </source>
</evidence>
<gene>
    <name evidence="10" type="primary">pelA</name>
    <name evidence="10" type="ORF">DNH61_25110</name>
</gene>
<feature type="domain" description="CBM6" evidence="8">
    <location>
        <begin position="58"/>
        <end position="183"/>
    </location>
</feature>
<evidence type="ECO:0000256" key="6">
    <source>
        <dbReference type="SAM" id="MobiDB-lite"/>
    </source>
</evidence>
<feature type="domain" description="SLH" evidence="9">
    <location>
        <begin position="255"/>
        <end position="318"/>
    </location>
</feature>
<dbReference type="Proteomes" id="UP000249522">
    <property type="component" value="Unassembled WGS sequence"/>
</dbReference>
<evidence type="ECO:0000259" key="8">
    <source>
        <dbReference type="PROSITE" id="PS51175"/>
    </source>
</evidence>
<dbReference type="OrthoDB" id="9804686at2"/>
<keyword evidence="2 7" id="KW-0732">Signal</keyword>
<dbReference type="SUPFAM" id="SSF51126">
    <property type="entry name" value="Pectin lyase-like"/>
    <property type="match status" value="1"/>
</dbReference>
<dbReference type="SMART" id="SM00606">
    <property type="entry name" value="CBD_IV"/>
    <property type="match status" value="1"/>
</dbReference>
<name>A0A2W1LF86_9BACL</name>
<dbReference type="InterPro" id="IPR001119">
    <property type="entry name" value="SLH_dom"/>
</dbReference>
<keyword evidence="11" id="KW-1185">Reference proteome</keyword>
<dbReference type="NCBIfam" id="TIGR02474">
    <property type="entry name" value="pec_lyase"/>
    <property type="match status" value="1"/>
</dbReference>
<comment type="caution">
    <text evidence="10">The sequence shown here is derived from an EMBL/GenBank/DDBJ whole genome shotgun (WGS) entry which is preliminary data.</text>
</comment>
<sequence>MRKAKHARKLVSLALTSALVTAPVLTLQPKQGYAAETAAAEAVSGMTADGSAGQAFDTVYEAENAALSGAIIDNKHAGFTGTGFVDYNPNTSGGWLEWTVEVPQAGEYTLEFRYASGAAEDRPAEIKVGDTVAVPQLSFQPTGDFATWLTTSAKVNLKEGTNVIRATATGNSGGANIDHLRVHNRPESNTPAPVELVEVEVQDLLGGLLIRKLESLGMLAGEQSAAEPITGIAFMSLLNDTLGFTHEDTYKNVKLESEIWGKSLADWDAYIVEAARAAGYVTAGKDGSVAVDEPLTRMDAAVMLAKALKLKAGKDSRGAIGAVTKEGYMSAEGGRGFGLKDYLTADEADFIREMLEKKVKGALGADEIQIAGVHAVASNIAAVTLNGKLQEVDVKDIVLSVPTGSWKSLTPAFKNLQLTKAAVGENRYGNTVLFFETVEAFEDGGLIEGEGAADDFAGDLEDAVQKANNLVSWQMDHGGWTKAMPYDRAWDGQEPKSSQTSPTGVELGTIDNDATINELRFISQVYRETGDEAFKDSVRRGVDFLLTMQVETGGWPQVYPQRGNPGDGVYYSNYVTFNDNAMINVLDLIDNMLAKNYPYDTDLVDAERLEQLKQARDKGIEYILKSQIEVDGVLAAWCAQHDPLTYEPRGARAYEHPSVSGSESVGIVRYLMSRPEQTEEIKRAVAGALKWFDDVKLEGIRYVKADPNGEYFVKDPEAVSWYRFYEIGTNRGIFSGRDGVIKYSIQEIEKERRDGYSWGGSYAARLLETAKTTGYYDDRVYARVVAGQSADVRGRTLAEGDIRQAGDVRDQLRAMPSRLVVAQDGKGDYQTVQGAIDAVQANNTDPVEIFVHNGVYKEVVTIPANKPFITLTGESAEGTVLTYDNYSGREKPGGGTYGTSGSASVFISGSDVTVRNLTIENSFDEASVDVSGKQAVALNVRGDRHRFENVRFLGNQDTLLTNGGTQYFYQCYIEGDVDFIFGGSRAVFDECTIHSLDRGSSSNNGYITAASTMISEPFGYLIVNSKLTSDAAPGTVWLGRPWHPGGNPDAIASVVFMNTEMGAHINPIGWTDMSGFSAEDARFFEYNNHGPGAVVTDTRRQLTDEQAAEWTIPNVLKGWDPKAKN</sequence>
<dbReference type="InterPro" id="IPR033131">
    <property type="entry name" value="Pectinesterase_Asp_AS"/>
</dbReference>
<keyword evidence="3" id="KW-0378">Hydrolase</keyword>
<dbReference type="PANTHER" id="PTHR31321">
    <property type="entry name" value="ACYL-COA THIOESTER HYDROLASE YBHC-RELATED"/>
    <property type="match status" value="1"/>
</dbReference>
<dbReference type="PANTHER" id="PTHR31321:SF57">
    <property type="entry name" value="PECTINESTERASE 53-RELATED"/>
    <property type="match status" value="1"/>
</dbReference>
<keyword evidence="10" id="KW-0456">Lyase</keyword>
<evidence type="ECO:0000256" key="1">
    <source>
        <dbReference type="ARBA" id="ARBA00008891"/>
    </source>
</evidence>
<evidence type="ECO:0000256" key="3">
    <source>
        <dbReference type="ARBA" id="ARBA00022801"/>
    </source>
</evidence>
<feature type="signal peptide" evidence="7">
    <location>
        <begin position="1"/>
        <end position="22"/>
    </location>
</feature>
<dbReference type="GO" id="GO:0030599">
    <property type="term" value="F:pectinesterase activity"/>
    <property type="evidence" value="ECO:0007669"/>
    <property type="project" value="InterPro"/>
</dbReference>
<dbReference type="InterPro" id="IPR008979">
    <property type="entry name" value="Galactose-bd-like_sf"/>
</dbReference>
<dbReference type="Gene3D" id="2.60.120.260">
    <property type="entry name" value="Galactose-binding domain-like"/>
    <property type="match status" value="1"/>
</dbReference>
<feature type="region of interest" description="Disordered" evidence="6">
    <location>
        <begin position="487"/>
        <end position="508"/>
    </location>
</feature>
<feature type="active site" evidence="5">
    <location>
        <position position="978"/>
    </location>
</feature>
<dbReference type="InterPro" id="IPR006584">
    <property type="entry name" value="Cellulose-bd_IV"/>
</dbReference>
<feature type="chain" id="PRO_5039245535" evidence="7">
    <location>
        <begin position="23"/>
        <end position="1125"/>
    </location>
</feature>
<dbReference type="SUPFAM" id="SSF49785">
    <property type="entry name" value="Galactose-binding domain-like"/>
    <property type="match status" value="1"/>
</dbReference>
<proteinExistence type="inferred from homology"/>
<dbReference type="InterPro" id="IPR005084">
    <property type="entry name" value="CBM6"/>
</dbReference>
<dbReference type="Gene3D" id="1.50.10.20">
    <property type="match status" value="1"/>
</dbReference>
<evidence type="ECO:0000313" key="10">
    <source>
        <dbReference type="EMBL" id="PZD93064.1"/>
    </source>
</evidence>
<evidence type="ECO:0000256" key="7">
    <source>
        <dbReference type="SAM" id="SignalP"/>
    </source>
</evidence>
<dbReference type="Gene3D" id="2.160.20.10">
    <property type="entry name" value="Single-stranded right-handed beta-helix, Pectin lyase-like"/>
    <property type="match status" value="1"/>
</dbReference>
<dbReference type="CDD" id="cd04082">
    <property type="entry name" value="CBM35_pectate_lyase-like"/>
    <property type="match status" value="1"/>
</dbReference>
<evidence type="ECO:0000313" key="11">
    <source>
        <dbReference type="Proteomes" id="UP000249522"/>
    </source>
</evidence>